<sequence length="565" mass="63596">MSSPTTRDRTCDQCSFRKVKCDRQHPCSKCKALGFECSYDKPRRKKGPAGKRIGLLRSERTGQPWQQQLTVVASPDEPSPPTDYLALPYFPSDPRTPLSLICPTPSEDPAFNLSSFSVSSYLPAVSYPTPSPRSISTDLVLLQQSASTFAWPAIVTDEEINSLINAYFSRTEKFLPVVHKSTFLSRLQAHEHTRNIHFGSLVLTMCAFTLLQPIMQHDEAESNEKRVFKERMQTAQSMISAAVSMRDSDATFAENPTLDSVLMSFFLFSCFFNCQMHHAAWFRLQEAVTLAEIMGLQGKREGWKEVISDHEREQRLRVYWVLAVTERAYALQRHHSLIRTTASTGKAGSILAPNLFFNLSAAGLDKMVELYKVVDAELIDCWNGRCATANGPCTKMSAERALSMHKMVANAYDHDTFNPDCPLDETQRADLAISQQWLHNRLWQLCLSHGVLNVDSTTATDHRELSLTYACDIAQRTIGICRSLSMESMEVHGIGIMEKLYDIASSVVGLISCFPWIEGQRNRDRQPSDREILNQYIAVLATFRGGQHPYLIPLMTEITSLPTSC</sequence>
<keyword evidence="2" id="KW-1185">Reference proteome</keyword>
<dbReference type="EMBL" id="MU971343">
    <property type="protein sequence ID" value="KAK9239890.1"/>
    <property type="molecule type" value="Genomic_DNA"/>
</dbReference>
<evidence type="ECO:0000313" key="1">
    <source>
        <dbReference type="EMBL" id="KAK9239890.1"/>
    </source>
</evidence>
<accession>A0ACC3T8A9</accession>
<protein>
    <submittedName>
        <fullName evidence="1">Uncharacterized protein</fullName>
    </submittedName>
</protein>
<reference evidence="2" key="1">
    <citation type="journal article" date="2024" name="Front. Bioeng. Biotechnol.">
        <title>Genome-scale model development and genomic sequencing of the oleaginous clade Lipomyces.</title>
        <authorList>
            <person name="Czajka J.J."/>
            <person name="Han Y."/>
            <person name="Kim J."/>
            <person name="Mondo S.J."/>
            <person name="Hofstad B.A."/>
            <person name="Robles A."/>
            <person name="Haridas S."/>
            <person name="Riley R."/>
            <person name="LaButti K."/>
            <person name="Pangilinan J."/>
            <person name="Andreopoulos W."/>
            <person name="Lipzen A."/>
            <person name="Yan J."/>
            <person name="Wang M."/>
            <person name="Ng V."/>
            <person name="Grigoriev I.V."/>
            <person name="Spatafora J.W."/>
            <person name="Magnuson J.K."/>
            <person name="Baker S.E."/>
            <person name="Pomraning K.R."/>
        </authorList>
    </citation>
    <scope>NUCLEOTIDE SEQUENCE [LARGE SCALE GENOMIC DNA]</scope>
    <source>
        <strain evidence="2">CBS 7786</strain>
    </source>
</reference>
<proteinExistence type="predicted"/>
<gene>
    <name evidence="1" type="ORF">V1525DRAFT_397047</name>
</gene>
<comment type="caution">
    <text evidence="1">The sequence shown here is derived from an EMBL/GenBank/DDBJ whole genome shotgun (WGS) entry which is preliminary data.</text>
</comment>
<dbReference type="Proteomes" id="UP001433508">
    <property type="component" value="Unassembled WGS sequence"/>
</dbReference>
<name>A0ACC3T8A9_LIPKO</name>
<organism evidence="1 2">
    <name type="scientific">Lipomyces kononenkoae</name>
    <name type="common">Yeast</name>
    <dbReference type="NCBI Taxonomy" id="34357"/>
    <lineage>
        <taxon>Eukaryota</taxon>
        <taxon>Fungi</taxon>
        <taxon>Dikarya</taxon>
        <taxon>Ascomycota</taxon>
        <taxon>Saccharomycotina</taxon>
        <taxon>Lipomycetes</taxon>
        <taxon>Lipomycetales</taxon>
        <taxon>Lipomycetaceae</taxon>
        <taxon>Lipomyces</taxon>
    </lineage>
</organism>
<evidence type="ECO:0000313" key="2">
    <source>
        <dbReference type="Proteomes" id="UP001433508"/>
    </source>
</evidence>